<name>A0AAE1TJ55_9EUCA</name>
<keyword evidence="2" id="KW-0812">Transmembrane</keyword>
<evidence type="ECO:0000256" key="1">
    <source>
        <dbReference type="ARBA" id="ARBA00004370"/>
    </source>
</evidence>
<keyword evidence="3" id="KW-1133">Transmembrane helix</keyword>
<keyword evidence="4" id="KW-0297">G-protein coupled receptor</keyword>
<feature type="non-terminal residue" evidence="10">
    <location>
        <position position="178"/>
    </location>
</feature>
<dbReference type="Gene3D" id="3.40.50.2300">
    <property type="match status" value="1"/>
</dbReference>
<dbReference type="InterPro" id="IPR001828">
    <property type="entry name" value="ANF_lig-bd_rcpt"/>
</dbReference>
<dbReference type="InterPro" id="IPR028082">
    <property type="entry name" value="Peripla_BP_I"/>
</dbReference>
<gene>
    <name evidence="10" type="ORF">Pmani_039818</name>
</gene>
<protein>
    <recommendedName>
        <fullName evidence="9">Receptor ligand binding region domain-containing protein</fullName>
    </recommendedName>
</protein>
<keyword evidence="5" id="KW-0472">Membrane</keyword>
<comment type="caution">
    <text evidence="10">The sequence shown here is derived from an EMBL/GenBank/DDBJ whole genome shotgun (WGS) entry which is preliminary data.</text>
</comment>
<evidence type="ECO:0000256" key="2">
    <source>
        <dbReference type="ARBA" id="ARBA00022692"/>
    </source>
</evidence>
<evidence type="ECO:0000256" key="5">
    <source>
        <dbReference type="ARBA" id="ARBA00023136"/>
    </source>
</evidence>
<dbReference type="SUPFAM" id="SSF53822">
    <property type="entry name" value="Periplasmic binding protein-like I"/>
    <property type="match status" value="1"/>
</dbReference>
<dbReference type="EMBL" id="JAWZYT010007085">
    <property type="protein sequence ID" value="KAK4287102.1"/>
    <property type="molecule type" value="Genomic_DNA"/>
</dbReference>
<organism evidence="10 11">
    <name type="scientific">Petrolisthes manimaculis</name>
    <dbReference type="NCBI Taxonomy" id="1843537"/>
    <lineage>
        <taxon>Eukaryota</taxon>
        <taxon>Metazoa</taxon>
        <taxon>Ecdysozoa</taxon>
        <taxon>Arthropoda</taxon>
        <taxon>Crustacea</taxon>
        <taxon>Multicrustacea</taxon>
        <taxon>Malacostraca</taxon>
        <taxon>Eumalacostraca</taxon>
        <taxon>Eucarida</taxon>
        <taxon>Decapoda</taxon>
        <taxon>Pleocyemata</taxon>
        <taxon>Anomura</taxon>
        <taxon>Galatheoidea</taxon>
        <taxon>Porcellanidae</taxon>
        <taxon>Petrolisthes</taxon>
    </lineage>
</organism>
<evidence type="ECO:0000256" key="3">
    <source>
        <dbReference type="ARBA" id="ARBA00022989"/>
    </source>
</evidence>
<dbReference type="PRINTS" id="PR01176">
    <property type="entry name" value="GABABRECEPTR"/>
</dbReference>
<keyword evidence="8" id="KW-0807">Transducer</keyword>
<dbReference type="Pfam" id="PF01094">
    <property type="entry name" value="ANF_receptor"/>
    <property type="match status" value="1"/>
</dbReference>
<dbReference type="PANTHER" id="PTHR10519">
    <property type="entry name" value="GABA-B RECEPTOR"/>
    <property type="match status" value="1"/>
</dbReference>
<dbReference type="GO" id="GO:0004965">
    <property type="term" value="F:G protein-coupled GABA receptor activity"/>
    <property type="evidence" value="ECO:0007669"/>
    <property type="project" value="InterPro"/>
</dbReference>
<evidence type="ECO:0000313" key="11">
    <source>
        <dbReference type="Proteomes" id="UP001292094"/>
    </source>
</evidence>
<dbReference type="Proteomes" id="UP001292094">
    <property type="component" value="Unassembled WGS sequence"/>
</dbReference>
<dbReference type="AlphaFoldDB" id="A0AAE1TJ55"/>
<accession>A0AAE1TJ55</accession>
<sequence length="178" mass="20207">PQPSTVATGHHRDDYEIAYTQNIADDLKEMDQLKNLHQKDVRVILGYFDEHWARRIFCEAYRKGMYGKNYQWIITGMYRESWWDLPGNEEETVAEVDFEDEPQESGGGGCAVEDIMTALEGCIMTDLLPLATSLTRTVSGRSPSQTTDQLIRSSEAVLLLEFVWSIGWCGCGSGRQLF</sequence>
<dbReference type="GO" id="GO:0007214">
    <property type="term" value="P:gamma-aminobutyric acid signaling pathway"/>
    <property type="evidence" value="ECO:0007669"/>
    <property type="project" value="TreeGrafter"/>
</dbReference>
<keyword evidence="11" id="KW-1185">Reference proteome</keyword>
<evidence type="ECO:0000313" key="10">
    <source>
        <dbReference type="EMBL" id="KAK4287102.1"/>
    </source>
</evidence>
<keyword evidence="6" id="KW-0675">Receptor</keyword>
<dbReference type="PANTHER" id="PTHR10519:SF74">
    <property type="entry name" value="GAMMA-AMINOBUTYRIC ACID TYPE B RECEPTOR SUBUNIT 2"/>
    <property type="match status" value="1"/>
</dbReference>
<evidence type="ECO:0000256" key="4">
    <source>
        <dbReference type="ARBA" id="ARBA00023040"/>
    </source>
</evidence>
<dbReference type="InterPro" id="IPR002455">
    <property type="entry name" value="GPCR3_GABA-B"/>
</dbReference>
<proteinExistence type="predicted"/>
<evidence type="ECO:0000259" key="9">
    <source>
        <dbReference type="Pfam" id="PF01094"/>
    </source>
</evidence>
<dbReference type="GO" id="GO:0038039">
    <property type="term" value="C:G protein-coupled receptor heterodimeric complex"/>
    <property type="evidence" value="ECO:0007669"/>
    <property type="project" value="TreeGrafter"/>
</dbReference>
<evidence type="ECO:0000256" key="7">
    <source>
        <dbReference type="ARBA" id="ARBA00023180"/>
    </source>
</evidence>
<feature type="domain" description="Receptor ligand binding region" evidence="9">
    <location>
        <begin position="12"/>
        <end position="87"/>
    </location>
</feature>
<evidence type="ECO:0000256" key="8">
    <source>
        <dbReference type="ARBA" id="ARBA00023224"/>
    </source>
</evidence>
<keyword evidence="7" id="KW-0325">Glycoprotein</keyword>
<comment type="subcellular location">
    <subcellularLocation>
        <location evidence="1">Membrane</location>
    </subcellularLocation>
</comment>
<evidence type="ECO:0000256" key="6">
    <source>
        <dbReference type="ARBA" id="ARBA00023170"/>
    </source>
</evidence>
<reference evidence="10" key="1">
    <citation type="submission" date="2023-11" db="EMBL/GenBank/DDBJ databases">
        <title>Genome assemblies of two species of porcelain crab, Petrolisthes cinctipes and Petrolisthes manimaculis (Anomura: Porcellanidae).</title>
        <authorList>
            <person name="Angst P."/>
        </authorList>
    </citation>
    <scope>NUCLEOTIDE SEQUENCE</scope>
    <source>
        <strain evidence="10">PB745_02</strain>
        <tissue evidence="10">Gill</tissue>
    </source>
</reference>